<comment type="caution">
    <text evidence="3">The sequence shown here is derived from an EMBL/GenBank/DDBJ whole genome shotgun (WGS) entry which is preliminary data.</text>
</comment>
<dbReference type="Proteomes" id="UP000661507">
    <property type="component" value="Unassembled WGS sequence"/>
</dbReference>
<dbReference type="AlphaFoldDB" id="A0A917NJA4"/>
<dbReference type="InterPro" id="IPR002878">
    <property type="entry name" value="ChsH2_C"/>
</dbReference>
<feature type="domain" description="ChsH2 rubredoxin-like zinc ribbon" evidence="2">
    <location>
        <begin position="36"/>
        <end position="71"/>
    </location>
</feature>
<evidence type="ECO:0000313" key="3">
    <source>
        <dbReference type="EMBL" id="GGJ05499.1"/>
    </source>
</evidence>
<organism evidence="3 4">
    <name type="scientific">Neoroseomonas lacus</name>
    <dbReference type="NCBI Taxonomy" id="287609"/>
    <lineage>
        <taxon>Bacteria</taxon>
        <taxon>Pseudomonadati</taxon>
        <taxon>Pseudomonadota</taxon>
        <taxon>Alphaproteobacteria</taxon>
        <taxon>Acetobacterales</taxon>
        <taxon>Acetobacteraceae</taxon>
        <taxon>Neoroseomonas</taxon>
    </lineage>
</organism>
<dbReference type="InterPro" id="IPR052513">
    <property type="entry name" value="Thioester_dehydratase-like"/>
</dbReference>
<dbReference type="PANTHER" id="PTHR34075">
    <property type="entry name" value="BLR3430 PROTEIN"/>
    <property type="match status" value="1"/>
</dbReference>
<dbReference type="RefSeq" id="WP_188965852.1">
    <property type="nucleotide sequence ID" value="NZ_BMKW01000002.1"/>
</dbReference>
<dbReference type="SUPFAM" id="SSF50249">
    <property type="entry name" value="Nucleic acid-binding proteins"/>
    <property type="match status" value="1"/>
</dbReference>
<evidence type="ECO:0000313" key="4">
    <source>
        <dbReference type="Proteomes" id="UP000661507"/>
    </source>
</evidence>
<keyword evidence="4" id="KW-1185">Reference proteome</keyword>
<reference evidence="3" key="2">
    <citation type="submission" date="2020-09" db="EMBL/GenBank/DDBJ databases">
        <authorList>
            <person name="Sun Q."/>
            <person name="Zhou Y."/>
        </authorList>
    </citation>
    <scope>NUCLEOTIDE SEQUENCE</scope>
    <source>
        <strain evidence="3">CGMCC 1.3617</strain>
    </source>
</reference>
<protein>
    <recommendedName>
        <fullName evidence="5">DNA-binding protein</fullName>
    </recommendedName>
</protein>
<dbReference type="EMBL" id="BMKW01000002">
    <property type="protein sequence ID" value="GGJ05499.1"/>
    <property type="molecule type" value="Genomic_DNA"/>
</dbReference>
<dbReference type="InterPro" id="IPR012340">
    <property type="entry name" value="NA-bd_OB-fold"/>
</dbReference>
<reference evidence="3" key="1">
    <citation type="journal article" date="2014" name="Int. J. Syst. Evol. Microbiol.">
        <title>Complete genome sequence of Corynebacterium casei LMG S-19264T (=DSM 44701T), isolated from a smear-ripened cheese.</title>
        <authorList>
            <consortium name="US DOE Joint Genome Institute (JGI-PGF)"/>
            <person name="Walter F."/>
            <person name="Albersmeier A."/>
            <person name="Kalinowski J."/>
            <person name="Ruckert C."/>
        </authorList>
    </citation>
    <scope>NUCLEOTIDE SEQUENCE</scope>
    <source>
        <strain evidence="3">CGMCC 1.3617</strain>
    </source>
</reference>
<sequence length="153" mass="16676">MSFAPQKVDWSRGVPLRAGDWFIGLYQPSPETVGFWDAVQHGELVLKYCPACDKCFHPKRIVCTDCGSADLAWRTASGRGHVYSYSEVHRAPSGDFAGSTPYTVGIVALEEGVHLFTRLIAEPEPIAIDAPVTVDFRVLELGQLLPVFVVGAA</sequence>
<proteinExistence type="predicted"/>
<dbReference type="Pfam" id="PF12172">
    <property type="entry name" value="zf-ChsH2"/>
    <property type="match status" value="1"/>
</dbReference>
<dbReference type="PANTHER" id="PTHR34075:SF5">
    <property type="entry name" value="BLR3430 PROTEIN"/>
    <property type="match status" value="1"/>
</dbReference>
<feature type="domain" description="ChsH2 C-terminal OB-fold" evidence="1">
    <location>
        <begin position="73"/>
        <end position="137"/>
    </location>
</feature>
<gene>
    <name evidence="3" type="ORF">GCM10011320_10440</name>
</gene>
<dbReference type="Gene3D" id="6.10.30.10">
    <property type="match status" value="1"/>
</dbReference>
<evidence type="ECO:0000259" key="2">
    <source>
        <dbReference type="Pfam" id="PF12172"/>
    </source>
</evidence>
<evidence type="ECO:0008006" key="5">
    <source>
        <dbReference type="Google" id="ProtNLM"/>
    </source>
</evidence>
<dbReference type="Pfam" id="PF01796">
    <property type="entry name" value="OB_ChsH2_C"/>
    <property type="match status" value="1"/>
</dbReference>
<accession>A0A917NJA4</accession>
<name>A0A917NJA4_9PROT</name>
<dbReference type="InterPro" id="IPR022002">
    <property type="entry name" value="ChsH2_Znr"/>
</dbReference>
<evidence type="ECO:0000259" key="1">
    <source>
        <dbReference type="Pfam" id="PF01796"/>
    </source>
</evidence>